<dbReference type="GO" id="GO:0043138">
    <property type="term" value="F:3'-5' DNA helicase activity"/>
    <property type="evidence" value="ECO:0007669"/>
    <property type="project" value="UniProtKB-EC"/>
</dbReference>
<dbReference type="PROSITE" id="PS51198">
    <property type="entry name" value="UVRD_HELICASE_ATP_BIND"/>
    <property type="match status" value="1"/>
</dbReference>
<dbReference type="Proteomes" id="UP000078486">
    <property type="component" value="Unassembled WGS sequence"/>
</dbReference>
<keyword evidence="18" id="KW-1185">Reference proteome</keyword>
<comment type="caution">
    <text evidence="17">The sequence shown here is derived from an EMBL/GenBank/DDBJ whole genome shotgun (WGS) entry which is preliminary data.</text>
</comment>
<evidence type="ECO:0000256" key="4">
    <source>
        <dbReference type="ARBA" id="ARBA00022801"/>
    </source>
</evidence>
<evidence type="ECO:0000256" key="12">
    <source>
        <dbReference type="ARBA" id="ARBA00034808"/>
    </source>
</evidence>
<keyword evidence="4 14" id="KW-0378">Hydrolase</keyword>
<dbReference type="InterPro" id="IPR000212">
    <property type="entry name" value="DNA_helicase_UvrD/REP"/>
</dbReference>
<dbReference type="RefSeq" id="WP_068772962.1">
    <property type="nucleotide sequence ID" value="NZ_CP109796.1"/>
</dbReference>
<evidence type="ECO:0000256" key="5">
    <source>
        <dbReference type="ARBA" id="ARBA00022806"/>
    </source>
</evidence>
<dbReference type="AlphaFoldDB" id="A0A178IB82"/>
<evidence type="ECO:0000259" key="16">
    <source>
        <dbReference type="PROSITE" id="PS51217"/>
    </source>
</evidence>
<keyword evidence="10" id="KW-0413">Isomerase</keyword>
<keyword evidence="2 14" id="KW-0547">Nucleotide-binding</keyword>
<dbReference type="Pfam" id="PF00580">
    <property type="entry name" value="UvrD-helicase"/>
    <property type="match status" value="1"/>
</dbReference>
<keyword evidence="3" id="KW-0227">DNA damage</keyword>
<dbReference type="Gene3D" id="3.90.320.10">
    <property type="match status" value="1"/>
</dbReference>
<keyword evidence="7 14" id="KW-0067">ATP-binding</keyword>
<reference evidence="17 18" key="1">
    <citation type="submission" date="2016-01" db="EMBL/GenBank/DDBJ databases">
        <title>High potential of lignocellulose degradation of a new Verrucomicrobia species.</title>
        <authorList>
            <person name="Wang Y."/>
            <person name="Shi Y."/>
            <person name="Qiu Z."/>
            <person name="Liu S."/>
            <person name="Yang H."/>
        </authorList>
    </citation>
    <scope>NUCLEOTIDE SEQUENCE [LARGE SCALE GENOMIC DNA]</scope>
    <source>
        <strain evidence="17 18">TSB47</strain>
    </source>
</reference>
<evidence type="ECO:0000256" key="11">
    <source>
        <dbReference type="ARBA" id="ARBA00034617"/>
    </source>
</evidence>
<evidence type="ECO:0000256" key="8">
    <source>
        <dbReference type="ARBA" id="ARBA00023125"/>
    </source>
</evidence>
<protein>
    <recommendedName>
        <fullName evidence="12">DNA 3'-5' helicase</fullName>
        <ecNumber evidence="12">5.6.2.4</ecNumber>
    </recommendedName>
</protein>
<dbReference type="OrthoDB" id="9810135at2"/>
<evidence type="ECO:0000259" key="15">
    <source>
        <dbReference type="PROSITE" id="PS51198"/>
    </source>
</evidence>
<dbReference type="PANTHER" id="PTHR11070:SF67">
    <property type="entry name" value="DNA 3'-5' HELICASE"/>
    <property type="match status" value="1"/>
</dbReference>
<evidence type="ECO:0000256" key="3">
    <source>
        <dbReference type="ARBA" id="ARBA00022763"/>
    </source>
</evidence>
<evidence type="ECO:0000256" key="2">
    <source>
        <dbReference type="ARBA" id="ARBA00022741"/>
    </source>
</evidence>
<dbReference type="InterPro" id="IPR027417">
    <property type="entry name" value="P-loop_NTPase"/>
</dbReference>
<dbReference type="PROSITE" id="PS51217">
    <property type="entry name" value="UVRD_HELICASE_CTER"/>
    <property type="match status" value="1"/>
</dbReference>
<comment type="catalytic activity">
    <reaction evidence="13">
        <text>ATP + H2O = ADP + phosphate + H(+)</text>
        <dbReference type="Rhea" id="RHEA:13065"/>
        <dbReference type="ChEBI" id="CHEBI:15377"/>
        <dbReference type="ChEBI" id="CHEBI:15378"/>
        <dbReference type="ChEBI" id="CHEBI:30616"/>
        <dbReference type="ChEBI" id="CHEBI:43474"/>
        <dbReference type="ChEBI" id="CHEBI:456216"/>
        <dbReference type="EC" id="5.6.2.4"/>
    </reaction>
</comment>
<dbReference type="SUPFAM" id="SSF52540">
    <property type="entry name" value="P-loop containing nucleoside triphosphate hydrolases"/>
    <property type="match status" value="1"/>
</dbReference>
<dbReference type="EMBL" id="LRRQ01000178">
    <property type="protein sequence ID" value="OAM87230.1"/>
    <property type="molecule type" value="Genomic_DNA"/>
</dbReference>
<keyword evidence="9" id="KW-0234">DNA repair</keyword>
<dbReference type="InterPro" id="IPR014017">
    <property type="entry name" value="DNA_helicase_UvrD-like_C"/>
</dbReference>
<dbReference type="PANTHER" id="PTHR11070">
    <property type="entry name" value="UVRD / RECB / PCRA DNA HELICASE FAMILY MEMBER"/>
    <property type="match status" value="1"/>
</dbReference>
<gene>
    <name evidence="17" type="ORF">AW736_24790</name>
</gene>
<dbReference type="GO" id="GO:0005829">
    <property type="term" value="C:cytosol"/>
    <property type="evidence" value="ECO:0007669"/>
    <property type="project" value="TreeGrafter"/>
</dbReference>
<keyword evidence="6" id="KW-0269">Exonuclease</keyword>
<comment type="catalytic activity">
    <reaction evidence="11">
        <text>Couples ATP hydrolysis with the unwinding of duplex DNA by translocating in the 3'-5' direction.</text>
        <dbReference type="EC" id="5.6.2.4"/>
    </reaction>
</comment>
<dbReference type="Pfam" id="PF13361">
    <property type="entry name" value="UvrD_C"/>
    <property type="match status" value="1"/>
</dbReference>
<dbReference type="GO" id="GO:0003677">
    <property type="term" value="F:DNA binding"/>
    <property type="evidence" value="ECO:0007669"/>
    <property type="project" value="UniProtKB-KW"/>
</dbReference>
<evidence type="ECO:0000256" key="7">
    <source>
        <dbReference type="ARBA" id="ARBA00022840"/>
    </source>
</evidence>
<proteinExistence type="predicted"/>
<evidence type="ECO:0000313" key="18">
    <source>
        <dbReference type="Proteomes" id="UP000078486"/>
    </source>
</evidence>
<evidence type="ECO:0000256" key="6">
    <source>
        <dbReference type="ARBA" id="ARBA00022839"/>
    </source>
</evidence>
<feature type="domain" description="UvrD-like helicase C-terminal" evidence="16">
    <location>
        <begin position="486"/>
        <end position="726"/>
    </location>
</feature>
<keyword evidence="5 14" id="KW-0347">Helicase</keyword>
<dbReference type="InterPro" id="IPR014016">
    <property type="entry name" value="UvrD-like_ATP-bd"/>
</dbReference>
<evidence type="ECO:0000256" key="14">
    <source>
        <dbReference type="PROSITE-ProRule" id="PRU00560"/>
    </source>
</evidence>
<dbReference type="STRING" id="1184151.AW736_24790"/>
<accession>A0A178IB82</accession>
<dbReference type="Gene3D" id="3.40.50.300">
    <property type="entry name" value="P-loop containing nucleotide triphosphate hydrolases"/>
    <property type="match status" value="4"/>
</dbReference>
<evidence type="ECO:0000313" key="17">
    <source>
        <dbReference type="EMBL" id="OAM87230.1"/>
    </source>
</evidence>
<feature type="domain" description="UvrD-like helicase ATP-binding" evidence="15">
    <location>
        <begin position="1"/>
        <end position="460"/>
    </location>
</feature>
<evidence type="ECO:0000256" key="13">
    <source>
        <dbReference type="ARBA" id="ARBA00048988"/>
    </source>
</evidence>
<dbReference type="GO" id="GO:0005524">
    <property type="term" value="F:ATP binding"/>
    <property type="evidence" value="ECO:0007669"/>
    <property type="project" value="UniProtKB-UniRule"/>
</dbReference>
<dbReference type="Gene3D" id="1.10.486.10">
    <property type="entry name" value="PCRA, domain 4"/>
    <property type="match status" value="1"/>
</dbReference>
<keyword evidence="8" id="KW-0238">DNA-binding</keyword>
<dbReference type="GO" id="GO:0000725">
    <property type="term" value="P:recombinational repair"/>
    <property type="evidence" value="ECO:0007669"/>
    <property type="project" value="TreeGrafter"/>
</dbReference>
<evidence type="ECO:0000256" key="1">
    <source>
        <dbReference type="ARBA" id="ARBA00022722"/>
    </source>
</evidence>
<evidence type="ECO:0000256" key="10">
    <source>
        <dbReference type="ARBA" id="ARBA00023235"/>
    </source>
</evidence>
<dbReference type="InterPro" id="IPR011604">
    <property type="entry name" value="PDDEXK-like_dom_sf"/>
</dbReference>
<sequence>MKDNHFISASAGTGKTYALTTRIIRLLLLGIDPASVAALTFTRAAAGEIFNKLAGRLAAGAADNGNAAEKLSREIFTSLPKWQDDIIRKNHGAPLAPAVFAETLRKLVATQHQSFIGTLDSFMWRMVRIFPLELGFTAAELRLMDAHESEQAGAAAVAQILNATPRDADEFFEDFRAATQGDGGKTFFGELAEFVKRWHRHRLDFPNEPSWGDACAIWGAAGMPFAKNADAIAAFETAVANAPEFADRRESFLSVCKFAREFNGTFDAPTPLKNMLENWTPAGAIGEFNCDRKKTNFSSKQQAAGHALLSHLLATALEIRLKHTAGLFRLMTRYEAAYAGTARDHGRLVFDDIPRKLATLGDTERDLLAFRLDSQIRHWLLDEFQDTSRAQWNEKVNRPLVREALQENEDNDKNWRSVFVVGDAKQSIYGWRGGDVAIFNEEKERPEYTRGSLTESYRFGETIVETVNTVFTPTAIQAYLAGGDAAAGAAERWGKIWEEHSAAPKKDGTPGDSGQVVLTTFQKDAASERDEIDVCADNIIAELDRTKPWDKNLEDGTAILVRTNDEGKKLAEKLSARGIRVAWEGESAIGDCPVVAALLNLVRLSAHPSDKFAKRHLAATPLVKAEAGAAAIAEEFSLNNARLGLAGALRKIIEENSGSFVAMAGAADKFTRARLDALLLAAAQFEAGAGADTHPDDFAAFVEASRRRDFADPTVVKILTVHRSKGLGFDYVIVPFFEDEGIDSVSNPKSPIIADDWILENPGKNVTGADSVLGSADDNMRRGKILENLCLYYVAMTRAKKYLSIHAKNAMNKDGKVSGTKYFSTHLINRLGGIASAELTVFTGTGKTETPANEKNAGDAEKIELPAVPKRKTPSATAKFFTREIFFDGTEKKNAGAAENVSAETGAERGDRLHKELQKIEWFTTTGIMGATGTGPSSTSAAGLGACAFSEEILKLFAKETEFSRAFEKPDDAAGEVVLWREKSFEVFIPVDENAGEKKSAGEWLSGRFDRVVFTGSYSARRAVIFDFKTNAKLEGEGDAAFAKRMVEHYAPQMALYRKAVQALCGLGADAVSSVLLLTETAAVVPVPAA</sequence>
<dbReference type="GO" id="GO:0004527">
    <property type="term" value="F:exonuclease activity"/>
    <property type="evidence" value="ECO:0007669"/>
    <property type="project" value="UniProtKB-KW"/>
</dbReference>
<organism evidence="17 18">
    <name type="scientific">Termitidicoccus mucosus</name>
    <dbReference type="NCBI Taxonomy" id="1184151"/>
    <lineage>
        <taxon>Bacteria</taxon>
        <taxon>Pseudomonadati</taxon>
        <taxon>Verrucomicrobiota</taxon>
        <taxon>Opitutia</taxon>
        <taxon>Opitutales</taxon>
        <taxon>Opitutaceae</taxon>
        <taxon>Termitidicoccus</taxon>
    </lineage>
</organism>
<evidence type="ECO:0000256" key="9">
    <source>
        <dbReference type="ARBA" id="ARBA00023204"/>
    </source>
</evidence>
<name>A0A178IB82_9BACT</name>
<feature type="binding site" evidence="14">
    <location>
        <begin position="9"/>
        <end position="16"/>
    </location>
    <ligand>
        <name>ATP</name>
        <dbReference type="ChEBI" id="CHEBI:30616"/>
    </ligand>
</feature>
<keyword evidence="1" id="KW-0540">Nuclease</keyword>
<dbReference type="EC" id="5.6.2.4" evidence="12"/>